<dbReference type="PANTHER" id="PTHR43243:SF105">
    <property type="entry name" value="CATIONIC AMINO ACID TRANSPORTER C-TERMINAL DOMAIN-CONTAINING PROTEIN"/>
    <property type="match status" value="1"/>
</dbReference>
<evidence type="ECO:0000256" key="1">
    <source>
        <dbReference type="SAM" id="MobiDB-lite"/>
    </source>
</evidence>
<feature type="region of interest" description="Disordered" evidence="1">
    <location>
        <begin position="303"/>
        <end position="322"/>
    </location>
</feature>
<feature type="transmembrane region" description="Helical" evidence="2">
    <location>
        <begin position="80"/>
        <end position="102"/>
    </location>
</feature>
<feature type="transmembrane region" description="Helical" evidence="2">
    <location>
        <begin position="174"/>
        <end position="191"/>
    </location>
</feature>
<feature type="compositionally biased region" description="Acidic residues" evidence="1">
    <location>
        <begin position="455"/>
        <end position="465"/>
    </location>
</feature>
<dbReference type="GO" id="GO:0015189">
    <property type="term" value="F:L-lysine transmembrane transporter activity"/>
    <property type="evidence" value="ECO:0007669"/>
    <property type="project" value="TreeGrafter"/>
</dbReference>
<organism evidence="4 5">
    <name type="scientific">Chionoecetes opilio</name>
    <name type="common">Atlantic snow crab</name>
    <name type="synonym">Cancer opilio</name>
    <dbReference type="NCBI Taxonomy" id="41210"/>
    <lineage>
        <taxon>Eukaryota</taxon>
        <taxon>Metazoa</taxon>
        <taxon>Ecdysozoa</taxon>
        <taxon>Arthropoda</taxon>
        <taxon>Crustacea</taxon>
        <taxon>Multicrustacea</taxon>
        <taxon>Malacostraca</taxon>
        <taxon>Eumalacostraca</taxon>
        <taxon>Eucarida</taxon>
        <taxon>Decapoda</taxon>
        <taxon>Pleocyemata</taxon>
        <taxon>Brachyura</taxon>
        <taxon>Eubrachyura</taxon>
        <taxon>Majoidea</taxon>
        <taxon>Majidae</taxon>
        <taxon>Chionoecetes</taxon>
    </lineage>
</organism>
<gene>
    <name evidence="4" type="primary">slc7a2</name>
    <name evidence="4" type="ORF">GWK47_020680</name>
</gene>
<sequence length="465" mass="50811">MAMLFNLDALVNMMSIGTLMAYTIVALCVLLLRYTVNEEDEDVEEVMSHSTPSTYYFQDYMRQLFNTKGLKKPTPLTASLVTYAVLCFCVVVLILDVLLVVLSEQLSAGAAGTIAALVVVIALNILILTVIARQPVSKKNLSFKVPLVPWIPALSTFINLYLMCNLHVDTWIRFAVWMAIGFINYFAYGLWNSALRTSDNKQGLDNLAFTDDRLKNHQLIIPKIEIQPATPLSSEPNTPVVKPRHTTPPPKSPLATGETQSSASDSWDTKTRPNEHDKTPLDAMAVVASLMKRKAMNKGLEANGQDVLGNGKEGTEGEGKDVVGNDKASLLMMRKSINKETGEPNEKGFDGRKGETIEGKDLGNDMRGSEGSVEGKVLENVDVSDGGVFSTSIVSPALPSDSPFDVRKAEADTQMAGLMVYFGYGINNSNIEYRMRGKKPPGAHPAESIGTIFDSDSEEEILYST</sequence>
<proteinExistence type="predicted"/>
<dbReference type="Proteomes" id="UP000770661">
    <property type="component" value="Unassembled WGS sequence"/>
</dbReference>
<dbReference type="EMBL" id="JACEEZ010023357">
    <property type="protein sequence ID" value="KAG0711396.1"/>
    <property type="molecule type" value="Genomic_DNA"/>
</dbReference>
<dbReference type="PANTHER" id="PTHR43243">
    <property type="entry name" value="INNER MEMBRANE TRANSPORTER YGJI-RELATED"/>
    <property type="match status" value="1"/>
</dbReference>
<feature type="compositionally biased region" description="Polar residues" evidence="1">
    <location>
        <begin position="257"/>
        <end position="266"/>
    </location>
</feature>
<evidence type="ECO:0000259" key="3">
    <source>
        <dbReference type="Pfam" id="PF13906"/>
    </source>
</evidence>
<feature type="domain" description="Cationic amino acid transporter C-terminal" evidence="3">
    <location>
        <begin position="143"/>
        <end position="193"/>
    </location>
</feature>
<feature type="transmembrane region" description="Helical" evidence="2">
    <location>
        <begin position="108"/>
        <end position="131"/>
    </location>
</feature>
<keyword evidence="2" id="KW-0812">Transmembrane</keyword>
<evidence type="ECO:0000313" key="4">
    <source>
        <dbReference type="EMBL" id="KAG0711396.1"/>
    </source>
</evidence>
<dbReference type="GO" id="GO:0097638">
    <property type="term" value="P:L-arginine import across plasma membrane"/>
    <property type="evidence" value="ECO:0007669"/>
    <property type="project" value="TreeGrafter"/>
</dbReference>
<comment type="caution">
    <text evidence="4">The sequence shown here is derived from an EMBL/GenBank/DDBJ whole genome shotgun (WGS) entry which is preliminary data.</text>
</comment>
<name>A0A8J4XP22_CHIOP</name>
<accession>A0A8J4XP22</accession>
<dbReference type="Pfam" id="PF13906">
    <property type="entry name" value="AA_permease_C"/>
    <property type="match status" value="1"/>
</dbReference>
<keyword evidence="2" id="KW-0472">Membrane</keyword>
<feature type="transmembrane region" description="Helical" evidence="2">
    <location>
        <begin position="143"/>
        <end position="162"/>
    </location>
</feature>
<keyword evidence="5" id="KW-1185">Reference proteome</keyword>
<dbReference type="GO" id="GO:0061459">
    <property type="term" value="F:L-arginine transmembrane transporter activity"/>
    <property type="evidence" value="ECO:0007669"/>
    <property type="project" value="TreeGrafter"/>
</dbReference>
<protein>
    <submittedName>
        <fullName evidence="4">Cationic amino acid transporter 2</fullName>
    </submittedName>
</protein>
<feature type="region of interest" description="Disordered" evidence="1">
    <location>
        <begin position="229"/>
        <end position="280"/>
    </location>
</feature>
<feature type="region of interest" description="Disordered" evidence="1">
    <location>
        <begin position="437"/>
        <end position="465"/>
    </location>
</feature>
<feature type="compositionally biased region" description="Basic and acidic residues" evidence="1">
    <location>
        <begin position="340"/>
        <end position="368"/>
    </location>
</feature>
<dbReference type="AlphaFoldDB" id="A0A8J4XP22"/>
<feature type="transmembrane region" description="Helical" evidence="2">
    <location>
        <begin position="12"/>
        <end position="32"/>
    </location>
</feature>
<dbReference type="GO" id="GO:0000064">
    <property type="term" value="F:L-ornithine transmembrane transporter activity"/>
    <property type="evidence" value="ECO:0007669"/>
    <property type="project" value="TreeGrafter"/>
</dbReference>
<feature type="region of interest" description="Disordered" evidence="1">
    <location>
        <begin position="340"/>
        <end position="371"/>
    </location>
</feature>
<evidence type="ECO:0000256" key="2">
    <source>
        <dbReference type="SAM" id="Phobius"/>
    </source>
</evidence>
<keyword evidence="2" id="KW-1133">Transmembrane helix</keyword>
<feature type="compositionally biased region" description="Basic and acidic residues" evidence="1">
    <location>
        <begin position="267"/>
        <end position="280"/>
    </location>
</feature>
<dbReference type="Gene3D" id="1.20.1740.10">
    <property type="entry name" value="Amino acid/polyamine transporter I"/>
    <property type="match status" value="2"/>
</dbReference>
<dbReference type="GO" id="GO:0005886">
    <property type="term" value="C:plasma membrane"/>
    <property type="evidence" value="ECO:0007669"/>
    <property type="project" value="TreeGrafter"/>
</dbReference>
<feature type="compositionally biased region" description="Basic and acidic residues" evidence="1">
    <location>
        <begin position="313"/>
        <end position="322"/>
    </location>
</feature>
<dbReference type="OrthoDB" id="3900342at2759"/>
<reference evidence="4" key="1">
    <citation type="submission" date="2020-07" db="EMBL/GenBank/DDBJ databases">
        <title>The High-quality genome of the commercially important snow crab, Chionoecetes opilio.</title>
        <authorList>
            <person name="Jeong J.-H."/>
            <person name="Ryu S."/>
        </authorList>
    </citation>
    <scope>NUCLEOTIDE SEQUENCE</scope>
    <source>
        <strain evidence="4">MADBK_172401_WGS</strain>
        <tissue evidence="4">Digestive gland</tissue>
    </source>
</reference>
<evidence type="ECO:0000313" key="5">
    <source>
        <dbReference type="Proteomes" id="UP000770661"/>
    </source>
</evidence>
<dbReference type="InterPro" id="IPR029485">
    <property type="entry name" value="CAT_C"/>
</dbReference>